<dbReference type="SUPFAM" id="SSF51735">
    <property type="entry name" value="NAD(P)-binding Rossmann-fold domains"/>
    <property type="match status" value="1"/>
</dbReference>
<proteinExistence type="inferred from homology"/>
<comment type="caution">
    <text evidence="3">The sequence shown here is derived from an EMBL/GenBank/DDBJ whole genome shotgun (WGS) entry which is preliminary data.</text>
</comment>
<dbReference type="GO" id="GO:0016491">
    <property type="term" value="F:oxidoreductase activity"/>
    <property type="evidence" value="ECO:0007669"/>
    <property type="project" value="UniProtKB-KW"/>
</dbReference>
<comment type="similarity">
    <text evidence="1">Belongs to the short-chain dehydrogenases/reductases (SDR) family.</text>
</comment>
<sequence>MEFSPNGVAFVTGAGGTVGRYTILQFARDGVRKIASLDISEPALENTKQTVTKEFSESDFLSLVVDLNDDAQIGAAFKQVVENFGQIDFAVVNAGIGQPLKVTSELSFEDFDKVLGVISLKGVWAWERLELAQMEKQEPLPSPAKV</sequence>
<evidence type="ECO:0000256" key="1">
    <source>
        <dbReference type="ARBA" id="ARBA00006484"/>
    </source>
</evidence>
<protein>
    <submittedName>
        <fullName evidence="3">Uncharacterized protein</fullName>
    </submittedName>
</protein>
<accession>A0A2N3N6R7</accession>
<dbReference type="OrthoDB" id="5840532at2759"/>
<dbReference type="EMBL" id="NLAX01000700">
    <property type="protein sequence ID" value="PKS08143.1"/>
    <property type="molecule type" value="Genomic_DNA"/>
</dbReference>
<dbReference type="Pfam" id="PF00106">
    <property type="entry name" value="adh_short"/>
    <property type="match status" value="1"/>
</dbReference>
<dbReference type="AlphaFoldDB" id="A0A2N3N6R7"/>
<dbReference type="PANTHER" id="PTHR24321:SF12">
    <property type="entry name" value="SHORT-CHAIN DEHYDROGENASE_REDUCTASE FAMILY, PUTATIVE (AFU_ORTHOLOGUE AFUA_5G14340)-RELATED"/>
    <property type="match status" value="1"/>
</dbReference>
<evidence type="ECO:0000313" key="4">
    <source>
        <dbReference type="Proteomes" id="UP000233524"/>
    </source>
</evidence>
<dbReference type="Proteomes" id="UP000233524">
    <property type="component" value="Unassembled WGS sequence"/>
</dbReference>
<reference evidence="3 4" key="1">
    <citation type="journal article" date="2017" name="G3 (Bethesda)">
        <title>First Draft Genome Sequence of the Pathogenic Fungus Lomentospora prolificans (Formerly Scedosporium prolificans).</title>
        <authorList>
            <person name="Luo R."/>
            <person name="Zimin A."/>
            <person name="Workman R."/>
            <person name="Fan Y."/>
            <person name="Pertea G."/>
            <person name="Grossman N."/>
            <person name="Wear M.P."/>
            <person name="Jia B."/>
            <person name="Miller H."/>
            <person name="Casadevall A."/>
            <person name="Timp W."/>
            <person name="Zhang S.X."/>
            <person name="Salzberg S.L."/>
        </authorList>
    </citation>
    <scope>NUCLEOTIDE SEQUENCE [LARGE SCALE GENOMIC DNA]</scope>
    <source>
        <strain evidence="3 4">JHH-5317</strain>
    </source>
</reference>
<evidence type="ECO:0000256" key="2">
    <source>
        <dbReference type="ARBA" id="ARBA00023002"/>
    </source>
</evidence>
<dbReference type="VEuPathDB" id="FungiDB:jhhlp_005419"/>
<keyword evidence="2" id="KW-0560">Oxidoreductase</keyword>
<evidence type="ECO:0000313" key="3">
    <source>
        <dbReference type="EMBL" id="PKS08143.1"/>
    </source>
</evidence>
<dbReference type="InterPro" id="IPR002347">
    <property type="entry name" value="SDR_fam"/>
</dbReference>
<name>A0A2N3N6R7_9PEZI</name>
<dbReference type="PANTHER" id="PTHR24321">
    <property type="entry name" value="DEHYDROGENASES, SHORT CHAIN"/>
    <property type="match status" value="1"/>
</dbReference>
<dbReference type="InterPro" id="IPR036291">
    <property type="entry name" value="NAD(P)-bd_dom_sf"/>
</dbReference>
<dbReference type="CDD" id="cd05233">
    <property type="entry name" value="SDR_c"/>
    <property type="match status" value="1"/>
</dbReference>
<dbReference type="STRING" id="41688.A0A2N3N6R7"/>
<organism evidence="3 4">
    <name type="scientific">Lomentospora prolificans</name>
    <dbReference type="NCBI Taxonomy" id="41688"/>
    <lineage>
        <taxon>Eukaryota</taxon>
        <taxon>Fungi</taxon>
        <taxon>Dikarya</taxon>
        <taxon>Ascomycota</taxon>
        <taxon>Pezizomycotina</taxon>
        <taxon>Sordariomycetes</taxon>
        <taxon>Hypocreomycetidae</taxon>
        <taxon>Microascales</taxon>
        <taxon>Microascaceae</taxon>
        <taxon>Lomentospora</taxon>
    </lineage>
</organism>
<dbReference type="InParanoid" id="A0A2N3N6R7"/>
<dbReference type="Gene3D" id="3.40.50.720">
    <property type="entry name" value="NAD(P)-binding Rossmann-like Domain"/>
    <property type="match status" value="1"/>
</dbReference>
<gene>
    <name evidence="3" type="ORF">jhhlp_005419</name>
</gene>
<keyword evidence="4" id="KW-1185">Reference proteome</keyword>